<reference evidence="1 2" key="1">
    <citation type="submission" date="2018-01" db="EMBL/GenBank/DDBJ databases">
        <authorList>
            <person name="Gaut B.S."/>
            <person name="Morton B.R."/>
            <person name="Clegg M.T."/>
            <person name="Duvall M.R."/>
        </authorList>
    </citation>
    <scope>NUCLEOTIDE SEQUENCE [LARGE SCALE GENOMIC DNA]</scope>
    <source>
        <strain evidence="1">GP69</strain>
    </source>
</reference>
<name>A0A2K4ZPU7_9FIRM</name>
<proteinExistence type="predicted"/>
<evidence type="ECO:0000313" key="1">
    <source>
        <dbReference type="EMBL" id="SOY32465.1"/>
    </source>
</evidence>
<sequence length="112" mass="13148">MTNKNALEAGDIIRFHDWGVGGFLFGVIIEHEDELYHSKLNIWRPKDIYFLQAYGIDSIEIIYSLEGLSEYKLCDLQDIIIKAREKNIAVNLPFYKCLRREVYGRRFPGYSL</sequence>
<protein>
    <submittedName>
        <fullName evidence="1">Uncharacterized protein</fullName>
    </submittedName>
</protein>
<evidence type="ECO:0000313" key="2">
    <source>
        <dbReference type="Proteomes" id="UP000236311"/>
    </source>
</evidence>
<dbReference type="OrthoDB" id="9810181at2"/>
<dbReference type="RefSeq" id="WP_103242409.1">
    <property type="nucleotide sequence ID" value="NZ_JANJZD010000057.1"/>
</dbReference>
<dbReference type="Proteomes" id="UP000236311">
    <property type="component" value="Unassembled WGS sequence"/>
</dbReference>
<organism evidence="1 2">
    <name type="scientific">Acetatifactor muris</name>
    <dbReference type="NCBI Taxonomy" id="879566"/>
    <lineage>
        <taxon>Bacteria</taxon>
        <taxon>Bacillati</taxon>
        <taxon>Bacillota</taxon>
        <taxon>Clostridia</taxon>
        <taxon>Lachnospirales</taxon>
        <taxon>Lachnospiraceae</taxon>
        <taxon>Acetatifactor</taxon>
    </lineage>
</organism>
<dbReference type="AlphaFoldDB" id="A0A2K4ZPU7"/>
<accession>A0A2K4ZPU7</accession>
<dbReference type="EMBL" id="OFSM01000052">
    <property type="protein sequence ID" value="SOY32465.1"/>
    <property type="molecule type" value="Genomic_DNA"/>
</dbReference>
<gene>
    <name evidence="1" type="ORF">AMURIS_05230</name>
</gene>
<keyword evidence="2" id="KW-1185">Reference proteome</keyword>